<evidence type="ECO:0008006" key="4">
    <source>
        <dbReference type="Google" id="ProtNLM"/>
    </source>
</evidence>
<evidence type="ECO:0000313" key="3">
    <source>
        <dbReference type="Proteomes" id="UP000283433"/>
    </source>
</evidence>
<keyword evidence="1" id="KW-0732">Signal</keyword>
<evidence type="ECO:0000313" key="2">
    <source>
        <dbReference type="EMBL" id="RKD15034.1"/>
    </source>
</evidence>
<dbReference type="Proteomes" id="UP000283433">
    <property type="component" value="Unassembled WGS sequence"/>
</dbReference>
<dbReference type="Pfam" id="PF11751">
    <property type="entry name" value="PorP_SprF"/>
    <property type="match status" value="1"/>
</dbReference>
<name>A0A419S4I3_9SPHI</name>
<accession>A0A419S4I3</accession>
<dbReference type="InterPro" id="IPR019861">
    <property type="entry name" value="PorP/SprF_Bacteroidetes"/>
</dbReference>
<comment type="caution">
    <text evidence="2">The sequence shown here is derived from an EMBL/GenBank/DDBJ whole genome shotgun (WGS) entry which is preliminary data.</text>
</comment>
<keyword evidence="3" id="KW-1185">Reference proteome</keyword>
<reference evidence="2 3" key="1">
    <citation type="submission" date="2016-07" db="EMBL/GenBank/DDBJ databases">
        <title>Genome of Pelobium manganitolerans.</title>
        <authorList>
            <person name="Wu S."/>
            <person name="Wang G."/>
        </authorList>
    </citation>
    <scope>NUCLEOTIDE SEQUENCE [LARGE SCALE GENOMIC DNA]</scope>
    <source>
        <strain evidence="2 3">YS-25</strain>
    </source>
</reference>
<gene>
    <name evidence="2" type="ORF">BCY91_05760</name>
</gene>
<feature type="chain" id="PRO_5019511310" description="Type IX secretion system membrane protein PorP/SprF" evidence="1">
    <location>
        <begin position="24"/>
        <end position="327"/>
    </location>
</feature>
<feature type="signal peptide" evidence="1">
    <location>
        <begin position="1"/>
        <end position="23"/>
    </location>
</feature>
<proteinExistence type="predicted"/>
<sequence>MIKIKKSAILCLALLASTFYAVAQQDAQYSQYMFNSLVINPAYAGYKSTLNLSALHRSQWVGVDGAPQTQSLVLDGSFASDKVGLALSIVNDKIGLQRQSNAYLNYAYKLKVSETGTLAFGLGLGMGQFVLDNGDAHFDDPSDGNFAGGKLSFIVPDARVGIHYSTQKFYAGFSATNLLTGAVNYSTAAKNLVIKQGQHFFLTAGYLVDVNDFLKFKPSFLLKEDTKGPSNLDINNFFLLGEKVWLGVSYRTSLNLWKKNVAQGNVKAGDAIVGMAEIYAGKSLRIGYAYDYSVSGLRGFDNGSHEISIGYTFGQRKEYSILSPRYF</sequence>
<protein>
    <recommendedName>
        <fullName evidence="4">Type IX secretion system membrane protein PorP/SprF</fullName>
    </recommendedName>
</protein>
<dbReference type="EMBL" id="MBTA01000025">
    <property type="protein sequence ID" value="RKD15034.1"/>
    <property type="molecule type" value="Genomic_DNA"/>
</dbReference>
<dbReference type="NCBIfam" id="TIGR03519">
    <property type="entry name" value="T9SS_PorP_fam"/>
    <property type="match status" value="1"/>
</dbReference>
<dbReference type="OrthoDB" id="1493187at2"/>
<dbReference type="AlphaFoldDB" id="A0A419S4I3"/>
<organism evidence="2 3">
    <name type="scientific">Pelobium manganitolerans</name>
    <dbReference type="NCBI Taxonomy" id="1842495"/>
    <lineage>
        <taxon>Bacteria</taxon>
        <taxon>Pseudomonadati</taxon>
        <taxon>Bacteroidota</taxon>
        <taxon>Sphingobacteriia</taxon>
        <taxon>Sphingobacteriales</taxon>
        <taxon>Sphingobacteriaceae</taxon>
        <taxon>Pelobium</taxon>
    </lineage>
</organism>
<dbReference type="RefSeq" id="WP_120181899.1">
    <property type="nucleotide sequence ID" value="NZ_MBTA01000025.1"/>
</dbReference>
<evidence type="ECO:0000256" key="1">
    <source>
        <dbReference type="SAM" id="SignalP"/>
    </source>
</evidence>